<dbReference type="Pfam" id="PF00400">
    <property type="entry name" value="WD40"/>
    <property type="match status" value="1"/>
</dbReference>
<dbReference type="GO" id="GO:0051301">
    <property type="term" value="P:cell division"/>
    <property type="evidence" value="ECO:0007669"/>
    <property type="project" value="UniProtKB-KW"/>
</dbReference>
<evidence type="ECO:0000256" key="11">
    <source>
        <dbReference type="ARBA" id="ARBA00022838"/>
    </source>
</evidence>
<keyword evidence="11" id="KW-0995">Kinetochore</keyword>
<dbReference type="AlphaFoldDB" id="R7UC71"/>
<keyword evidence="25" id="KW-1185">Reference proteome</keyword>
<dbReference type="GO" id="GO:0007059">
    <property type="term" value="P:chromosome segregation"/>
    <property type="evidence" value="ECO:0007669"/>
    <property type="project" value="UniProtKB-KW"/>
</dbReference>
<keyword evidence="7" id="KW-0677">Repeat</keyword>
<evidence type="ECO:0000256" key="22">
    <source>
        <dbReference type="PROSITE-ProRule" id="PRU00221"/>
    </source>
</evidence>
<keyword evidence="15" id="KW-0539">Nucleus</keyword>
<evidence type="ECO:0000256" key="18">
    <source>
        <dbReference type="ARBA" id="ARBA00053706"/>
    </source>
</evidence>
<evidence type="ECO:0000256" key="2">
    <source>
        <dbReference type="ARBA" id="ARBA00004629"/>
    </source>
</evidence>
<dbReference type="GO" id="GO:0051028">
    <property type="term" value="P:mRNA transport"/>
    <property type="evidence" value="ECO:0007669"/>
    <property type="project" value="UniProtKB-KW"/>
</dbReference>
<evidence type="ECO:0000313" key="24">
    <source>
        <dbReference type="EnsemblMetazoa" id="CapteP148448"/>
    </source>
</evidence>
<evidence type="ECO:0000256" key="12">
    <source>
        <dbReference type="ARBA" id="ARBA00022927"/>
    </source>
</evidence>
<evidence type="ECO:0000256" key="14">
    <source>
        <dbReference type="ARBA" id="ARBA00023132"/>
    </source>
</evidence>
<protein>
    <recommendedName>
        <fullName evidence="20">Nucleoporin Nup37</fullName>
    </recommendedName>
    <alternativeName>
        <fullName evidence="21">Nup107-160 subcomplex subunit Nup37</fullName>
    </alternativeName>
</protein>
<dbReference type="HOGENOM" id="CLU_074370_0_0_1"/>
<organism evidence="23">
    <name type="scientific">Capitella teleta</name>
    <name type="common">Polychaete worm</name>
    <dbReference type="NCBI Taxonomy" id="283909"/>
    <lineage>
        <taxon>Eukaryota</taxon>
        <taxon>Metazoa</taxon>
        <taxon>Spiralia</taxon>
        <taxon>Lophotrochozoa</taxon>
        <taxon>Annelida</taxon>
        <taxon>Polychaeta</taxon>
        <taxon>Sedentaria</taxon>
        <taxon>Scolecida</taxon>
        <taxon>Capitellidae</taxon>
        <taxon>Capitella</taxon>
    </lineage>
</organism>
<evidence type="ECO:0000256" key="21">
    <source>
        <dbReference type="ARBA" id="ARBA00076652"/>
    </source>
</evidence>
<keyword evidence="16" id="KW-0131">Cell cycle</keyword>
<comment type="function">
    <text evidence="18">Component of the Nup107-160 subcomplex of the nuclear pore complex (NPC). The Nup107-160 subcomplex is required for the assembly of a functional NPC. The Nup107-160 subcomplex is also required for normal kinetochore microtubule attachment, mitotic progression and chromosome segregation.</text>
</comment>
<gene>
    <name evidence="23" type="ORF">CAPTEDRAFT_148448</name>
</gene>
<evidence type="ECO:0000256" key="6">
    <source>
        <dbReference type="ARBA" id="ARBA00022618"/>
    </source>
</evidence>
<evidence type="ECO:0000313" key="23">
    <source>
        <dbReference type="EMBL" id="ELU03589.1"/>
    </source>
</evidence>
<dbReference type="STRING" id="283909.R7UC71"/>
<evidence type="ECO:0000256" key="17">
    <source>
        <dbReference type="ARBA" id="ARBA00023328"/>
    </source>
</evidence>
<dbReference type="InterPro" id="IPR015943">
    <property type="entry name" value="WD40/YVTN_repeat-like_dom_sf"/>
</dbReference>
<dbReference type="PANTHER" id="PTHR22806">
    <property type="entry name" value="NUCLEOPORIN NUP37 P37 -RELATED"/>
    <property type="match status" value="1"/>
</dbReference>
<dbReference type="PANTHER" id="PTHR22806:SF0">
    <property type="entry name" value="NUCLEOPORIN NUP37"/>
    <property type="match status" value="1"/>
</dbReference>
<keyword evidence="8" id="KW-0498">Mitosis</keyword>
<dbReference type="InterPro" id="IPR001680">
    <property type="entry name" value="WD40_rpt"/>
</dbReference>
<evidence type="ECO:0000256" key="16">
    <source>
        <dbReference type="ARBA" id="ARBA00023306"/>
    </source>
</evidence>
<dbReference type="OMA" id="FWKVQIK"/>
<evidence type="ECO:0000256" key="3">
    <source>
        <dbReference type="ARBA" id="ARBA00022448"/>
    </source>
</evidence>
<reference evidence="24" key="3">
    <citation type="submission" date="2015-06" db="UniProtKB">
        <authorList>
            <consortium name="EnsemblMetazoa"/>
        </authorList>
    </citation>
    <scope>IDENTIFICATION</scope>
</reference>
<dbReference type="EnsemblMetazoa" id="CapteT148448">
    <property type="protein sequence ID" value="CapteP148448"/>
    <property type="gene ID" value="CapteG148448"/>
</dbReference>
<keyword evidence="12" id="KW-0653">Protein transport</keyword>
<dbReference type="FunCoup" id="R7UC71">
    <property type="interactions" value="650"/>
</dbReference>
<keyword evidence="17" id="KW-0137">Centromere</keyword>
<evidence type="ECO:0000256" key="5">
    <source>
        <dbReference type="ARBA" id="ARBA00022574"/>
    </source>
</evidence>
<dbReference type="InterPro" id="IPR036322">
    <property type="entry name" value="WD40_repeat_dom_sf"/>
</dbReference>
<name>R7UC71_CAPTE</name>
<dbReference type="Proteomes" id="UP000014760">
    <property type="component" value="Unassembled WGS sequence"/>
</dbReference>
<dbReference type="Gene3D" id="2.130.10.10">
    <property type="entry name" value="YVTN repeat-like/Quinoprotein amine dehydrogenase"/>
    <property type="match status" value="1"/>
</dbReference>
<keyword evidence="13" id="KW-0811">Translocation</keyword>
<evidence type="ECO:0000256" key="1">
    <source>
        <dbReference type="ARBA" id="ARBA00004567"/>
    </source>
</evidence>
<keyword evidence="3" id="KW-0813">Transport</keyword>
<evidence type="ECO:0000256" key="8">
    <source>
        <dbReference type="ARBA" id="ARBA00022776"/>
    </source>
</evidence>
<dbReference type="FunFam" id="2.130.10.10:FF:000168">
    <property type="entry name" value="Nucleoporin Nup37"/>
    <property type="match status" value="1"/>
</dbReference>
<accession>R7UC71</accession>
<reference evidence="25" key="1">
    <citation type="submission" date="2012-12" db="EMBL/GenBank/DDBJ databases">
        <authorList>
            <person name="Hellsten U."/>
            <person name="Grimwood J."/>
            <person name="Chapman J.A."/>
            <person name="Shapiro H."/>
            <person name="Aerts A."/>
            <person name="Otillar R.P."/>
            <person name="Terry A.Y."/>
            <person name="Boore J.L."/>
            <person name="Simakov O."/>
            <person name="Marletaz F."/>
            <person name="Cho S.-J."/>
            <person name="Edsinger-Gonzales E."/>
            <person name="Havlak P."/>
            <person name="Kuo D.-H."/>
            <person name="Larsson T."/>
            <person name="Lv J."/>
            <person name="Arendt D."/>
            <person name="Savage R."/>
            <person name="Osoegawa K."/>
            <person name="de Jong P."/>
            <person name="Lindberg D.R."/>
            <person name="Seaver E.C."/>
            <person name="Weisblat D.A."/>
            <person name="Putnam N.H."/>
            <person name="Grigoriev I.V."/>
            <person name="Rokhsar D.S."/>
        </authorList>
    </citation>
    <scope>NUCLEOTIDE SEQUENCE</scope>
    <source>
        <strain evidence="25">I ESC-2004</strain>
    </source>
</reference>
<evidence type="ECO:0000313" key="25">
    <source>
        <dbReference type="Proteomes" id="UP000014760"/>
    </source>
</evidence>
<reference evidence="23 25" key="2">
    <citation type="journal article" date="2013" name="Nature">
        <title>Insights into bilaterian evolution from three spiralian genomes.</title>
        <authorList>
            <person name="Simakov O."/>
            <person name="Marletaz F."/>
            <person name="Cho S.J."/>
            <person name="Edsinger-Gonzales E."/>
            <person name="Havlak P."/>
            <person name="Hellsten U."/>
            <person name="Kuo D.H."/>
            <person name="Larsson T."/>
            <person name="Lv J."/>
            <person name="Arendt D."/>
            <person name="Savage R."/>
            <person name="Osoegawa K."/>
            <person name="de Jong P."/>
            <person name="Grimwood J."/>
            <person name="Chapman J.A."/>
            <person name="Shapiro H."/>
            <person name="Aerts A."/>
            <person name="Otillar R.P."/>
            <person name="Terry A.Y."/>
            <person name="Boore J.L."/>
            <person name="Grigoriev I.V."/>
            <person name="Lindberg D.R."/>
            <person name="Seaver E.C."/>
            <person name="Weisblat D.A."/>
            <person name="Putnam N.H."/>
            <person name="Rokhsar D.S."/>
        </authorList>
    </citation>
    <scope>NUCLEOTIDE SEQUENCE</scope>
    <source>
        <strain evidence="23 25">I ESC-2004</strain>
    </source>
</reference>
<evidence type="ECO:0000256" key="4">
    <source>
        <dbReference type="ARBA" id="ARBA00022454"/>
    </source>
</evidence>
<evidence type="ECO:0000256" key="20">
    <source>
        <dbReference type="ARBA" id="ARBA00068271"/>
    </source>
</evidence>
<dbReference type="SUPFAM" id="SSF50978">
    <property type="entry name" value="WD40 repeat-like"/>
    <property type="match status" value="1"/>
</dbReference>
<evidence type="ECO:0000256" key="7">
    <source>
        <dbReference type="ARBA" id="ARBA00022737"/>
    </source>
</evidence>
<keyword evidence="4" id="KW-0158">Chromosome</keyword>
<keyword evidence="9" id="KW-0509">mRNA transport</keyword>
<comment type="subcellular location">
    <subcellularLocation>
        <location evidence="2">Chromosome</location>
        <location evidence="2">Centromere</location>
        <location evidence="2">Kinetochore</location>
    </subcellularLocation>
    <subcellularLocation>
        <location evidence="1">Nucleus</location>
        <location evidence="1">Nuclear pore complex</location>
    </subcellularLocation>
</comment>
<dbReference type="EMBL" id="KB303020">
    <property type="protein sequence ID" value="ELU03589.1"/>
    <property type="molecule type" value="Genomic_DNA"/>
</dbReference>
<evidence type="ECO:0000256" key="13">
    <source>
        <dbReference type="ARBA" id="ARBA00023010"/>
    </source>
</evidence>
<evidence type="ECO:0000256" key="9">
    <source>
        <dbReference type="ARBA" id="ARBA00022816"/>
    </source>
</evidence>
<keyword evidence="5 22" id="KW-0853">WD repeat</keyword>
<sequence length="321" mass="35850">MPETRFKSYYSVEAHDNVHLVEFCPYDWSSQLIAVATATRISIASCRFQVEDPDVDGVGWEPLRDFHHGSRISAMAWSPETNLTSMPRVLRLCFAENDKKVRLISSDMKDDDQVQVLGEHRDYINCVSFQPDQGALVASASDDLTCQVWGLDGQQAACFTLTAPGMAVCWHPQEPGKIMVAEKKGIIRFYHVQTQQPIMSLDCSHIPLLSADWCLGNSLRVAAVAGTDWFIFDTSRSSRPLENEQAHDTGCRAVKWCQSQDYLLATTGGRPPQLKVFNIKANQLTLNTELEASGGLSWHFRLPIVAIGGDCKVHLWHVEIA</sequence>
<dbReference type="InterPro" id="IPR037626">
    <property type="entry name" value="NUP37"/>
</dbReference>
<evidence type="ECO:0000256" key="10">
    <source>
        <dbReference type="ARBA" id="ARBA00022829"/>
    </source>
</evidence>
<proteinExistence type="predicted"/>
<dbReference type="SMART" id="SM00320">
    <property type="entry name" value="WD40"/>
    <property type="match status" value="5"/>
</dbReference>
<feature type="repeat" description="WD" evidence="22">
    <location>
        <begin position="117"/>
        <end position="152"/>
    </location>
</feature>
<keyword evidence="6" id="KW-0132">Cell division</keyword>
<dbReference type="OrthoDB" id="340259at2759"/>
<keyword evidence="14" id="KW-0906">Nuclear pore complex</keyword>
<dbReference type="GO" id="GO:0031080">
    <property type="term" value="C:nuclear pore outer ring"/>
    <property type="evidence" value="ECO:0007669"/>
    <property type="project" value="InterPro"/>
</dbReference>
<evidence type="ECO:0000256" key="19">
    <source>
        <dbReference type="ARBA" id="ARBA00062724"/>
    </source>
</evidence>
<dbReference type="GO" id="GO:0000776">
    <property type="term" value="C:kinetochore"/>
    <property type="evidence" value="ECO:0007669"/>
    <property type="project" value="UniProtKB-KW"/>
</dbReference>
<evidence type="ECO:0000256" key="15">
    <source>
        <dbReference type="ARBA" id="ARBA00023242"/>
    </source>
</evidence>
<dbReference type="GO" id="GO:0015031">
    <property type="term" value="P:protein transport"/>
    <property type="evidence" value="ECO:0007669"/>
    <property type="project" value="UniProtKB-KW"/>
</dbReference>
<dbReference type="PROSITE" id="PS50294">
    <property type="entry name" value="WD_REPEATS_REGION"/>
    <property type="match status" value="1"/>
</dbReference>
<keyword evidence="10" id="KW-0159">Chromosome partition</keyword>
<comment type="subunit">
    <text evidence="19">Component of the Nup107-160 subcomplex of the nuclear pore complex (NPC). The Nup107-160 subcomplex includes NUP160, NUP133, NUP107, NUP98, NUP85, NUP43, NUP37, SEH1 and SEC13.</text>
</comment>
<dbReference type="EMBL" id="AMQN01001479">
    <property type="status" value="NOT_ANNOTATED_CDS"/>
    <property type="molecule type" value="Genomic_DNA"/>
</dbReference>
<dbReference type="PROSITE" id="PS50082">
    <property type="entry name" value="WD_REPEATS_2"/>
    <property type="match status" value="1"/>
</dbReference>